<reference evidence="14 16" key="1">
    <citation type="submission" date="2017-11" db="EMBL/GenBank/DDBJ databases">
        <title>The genome of Rhizophagus clarus HR1 reveals common genetic basis of auxotrophy among arbuscular mycorrhizal fungi.</title>
        <authorList>
            <person name="Kobayashi Y."/>
        </authorList>
    </citation>
    <scope>NUCLEOTIDE SEQUENCE [LARGE SCALE GENOMIC DNA]</scope>
    <source>
        <strain evidence="14 16">HR1</strain>
    </source>
</reference>
<evidence type="ECO:0000256" key="1">
    <source>
        <dbReference type="ARBA" id="ARBA00004496"/>
    </source>
</evidence>
<dbReference type="HAMAP" id="MF_01974">
    <property type="entry name" value="MetAP_1"/>
    <property type="match status" value="1"/>
</dbReference>
<evidence type="ECO:0000313" key="15">
    <source>
        <dbReference type="EMBL" id="GES81238.1"/>
    </source>
</evidence>
<dbReference type="PROSITE" id="PS52013">
    <property type="entry name" value="ZF_C6H2"/>
    <property type="match status" value="1"/>
</dbReference>
<protein>
    <recommendedName>
        <fullName evidence="11">Methionine aminopeptidase</fullName>
        <ecNumber evidence="11">3.4.11.18</ecNumber>
    </recommendedName>
</protein>
<keyword evidence="16" id="KW-1185">Reference proteome</keyword>
<dbReference type="PROSITE" id="PS00680">
    <property type="entry name" value="MAP_1"/>
    <property type="match status" value="1"/>
</dbReference>
<proteinExistence type="inferred from homology"/>
<dbReference type="GO" id="GO:0070006">
    <property type="term" value="F:metalloaminopeptidase activity"/>
    <property type="evidence" value="ECO:0007669"/>
    <property type="project" value="UniProtKB-UniRule"/>
</dbReference>
<dbReference type="GO" id="GO:0006508">
    <property type="term" value="P:proteolysis"/>
    <property type="evidence" value="ECO:0007669"/>
    <property type="project" value="UniProtKB-KW"/>
</dbReference>
<dbReference type="AlphaFoldDB" id="A0A2Z6QE31"/>
<keyword evidence="8" id="KW-0862">Zinc</keyword>
<dbReference type="InterPro" id="IPR002467">
    <property type="entry name" value="Pept_M24A_MAP1"/>
</dbReference>
<name>A0A2Z6QE31_9GLOM</name>
<evidence type="ECO:0000256" key="9">
    <source>
        <dbReference type="HAMAP-Rule" id="MF_03174"/>
    </source>
</evidence>
<dbReference type="GO" id="GO:0004239">
    <property type="term" value="F:initiator methionyl aminopeptidase activity"/>
    <property type="evidence" value="ECO:0007669"/>
    <property type="project" value="UniProtKB-UniRule"/>
</dbReference>
<evidence type="ECO:0000256" key="6">
    <source>
        <dbReference type="ARBA" id="ARBA00022771"/>
    </source>
</evidence>
<feature type="binding site" evidence="9">
    <location>
        <position position="310"/>
    </location>
    <ligand>
        <name>Zn(2+)</name>
        <dbReference type="ChEBI" id="CHEBI:29105"/>
        <label>4</label>
        <note>catalytic</note>
    </ligand>
</feature>
<dbReference type="EMBL" id="BEXD01000072">
    <property type="protein sequence ID" value="GBB83979.1"/>
    <property type="molecule type" value="Genomic_DNA"/>
</dbReference>
<feature type="domain" description="C6H2-type" evidence="13">
    <location>
        <begin position="4"/>
        <end position="57"/>
    </location>
</feature>
<comment type="cofactor">
    <cofactor evidence="11">
        <name>Co(2+)</name>
        <dbReference type="ChEBI" id="CHEBI:48828"/>
    </cofactor>
    <cofactor evidence="11">
        <name>Zn(2+)</name>
        <dbReference type="ChEBI" id="CHEBI:29105"/>
    </cofactor>
    <cofactor evidence="11">
        <name>Mn(2+)</name>
        <dbReference type="ChEBI" id="CHEBI:29035"/>
    </cofactor>
    <cofactor evidence="11">
        <name>Fe(2+)</name>
        <dbReference type="ChEBI" id="CHEBI:29033"/>
    </cofactor>
    <text evidence="11">Binds 2 divalent metal cations per subunit. Has a high-affinity and a low affinity metal-binding site. The true nature of the physiological cofactor is under debate. The enzyme is active with cobalt, zinc, manganese or divalent iron ions.</text>
</comment>
<dbReference type="CDD" id="cd01086">
    <property type="entry name" value="MetAP1"/>
    <property type="match status" value="1"/>
</dbReference>
<evidence type="ECO:0000256" key="7">
    <source>
        <dbReference type="ARBA" id="ARBA00022801"/>
    </source>
</evidence>
<reference evidence="15" key="2">
    <citation type="submission" date="2019-10" db="EMBL/GenBank/DDBJ databases">
        <title>Conservation and host-specific expression of non-tandemly repeated heterogenous ribosome RNA gene in arbuscular mycorrhizal fungi.</title>
        <authorList>
            <person name="Maeda T."/>
            <person name="Kobayashi Y."/>
            <person name="Nakagawa T."/>
            <person name="Ezawa T."/>
            <person name="Yamaguchi K."/>
            <person name="Bino T."/>
            <person name="Nishimoto Y."/>
            <person name="Shigenobu S."/>
            <person name="Kawaguchi M."/>
        </authorList>
    </citation>
    <scope>NUCLEOTIDE SEQUENCE</scope>
    <source>
        <strain evidence="15">HR1</strain>
    </source>
</reference>
<evidence type="ECO:0000256" key="5">
    <source>
        <dbReference type="ARBA" id="ARBA00022723"/>
    </source>
</evidence>
<dbReference type="FunFam" id="3.90.230.10:FF:000010">
    <property type="entry name" value="Methionine aminopeptidase"/>
    <property type="match status" value="1"/>
</dbReference>
<comment type="caution">
    <text evidence="14">The sequence shown here is derived from an EMBL/GenBank/DDBJ whole genome shotgun (WGS) entry which is preliminary data.</text>
</comment>
<dbReference type="GO" id="GO:0005829">
    <property type="term" value="C:cytosol"/>
    <property type="evidence" value="ECO:0007669"/>
    <property type="project" value="TreeGrafter"/>
</dbReference>
<dbReference type="Proteomes" id="UP000247702">
    <property type="component" value="Unassembled WGS sequence"/>
</dbReference>
<evidence type="ECO:0000256" key="11">
    <source>
        <dbReference type="RuleBase" id="RU003653"/>
    </source>
</evidence>
<feature type="binding site" evidence="9">
    <location>
        <position position="186"/>
    </location>
    <ligand>
        <name>a protein</name>
        <dbReference type="ChEBI" id="CHEBI:16541"/>
    </ligand>
    <ligandPart>
        <name>N-terminal L-methionine residue</name>
        <dbReference type="ChEBI" id="CHEBI:64731"/>
    </ligandPart>
</feature>
<feature type="binding site" evidence="9">
    <location>
        <position position="284"/>
    </location>
    <ligand>
        <name>a protein</name>
        <dbReference type="ChEBI" id="CHEBI:16541"/>
    </ligand>
    <ligandPart>
        <name>N-terminal L-methionine residue</name>
        <dbReference type="ChEBI" id="CHEBI:64731"/>
    </ligandPart>
</feature>
<dbReference type="Pfam" id="PF15801">
    <property type="entry name" value="zf-C6H2"/>
    <property type="match status" value="1"/>
</dbReference>
<feature type="region of interest" description="Disordered" evidence="12">
    <location>
        <begin position="358"/>
        <end position="379"/>
    </location>
</feature>
<comment type="subcellular location">
    <subcellularLocation>
        <location evidence="1 9">Cytoplasm</location>
    </subcellularLocation>
</comment>
<evidence type="ECO:0000313" key="14">
    <source>
        <dbReference type="EMBL" id="GBB83979.1"/>
    </source>
</evidence>
<comment type="subunit">
    <text evidence="9">Associates with the 60S ribosomal subunit of the 80S translational complex.</text>
</comment>
<keyword evidence="4 9" id="KW-0645">Protease</keyword>
<feature type="binding site" evidence="9">
    <location>
        <position position="214"/>
    </location>
    <ligand>
        <name>Zn(2+)</name>
        <dbReference type="ChEBI" id="CHEBI:29105"/>
        <label>3</label>
    </ligand>
</feature>
<dbReference type="InterPro" id="IPR031615">
    <property type="entry name" value="Zfn-C6H2"/>
</dbReference>
<organism evidence="14 16">
    <name type="scientific">Rhizophagus clarus</name>
    <dbReference type="NCBI Taxonomy" id="94130"/>
    <lineage>
        <taxon>Eukaryota</taxon>
        <taxon>Fungi</taxon>
        <taxon>Fungi incertae sedis</taxon>
        <taxon>Mucoromycota</taxon>
        <taxon>Glomeromycotina</taxon>
        <taxon>Glomeromycetes</taxon>
        <taxon>Glomerales</taxon>
        <taxon>Glomeraceae</taxon>
        <taxon>Rhizophagus</taxon>
    </lineage>
</organism>
<gene>
    <name evidence="15" type="ORF">RCL2_000849000</name>
    <name evidence="14" type="ORF">RclHR1_10620004</name>
</gene>
<comment type="cofactor">
    <cofactor evidence="9">
        <name>Zn(2+)</name>
        <dbReference type="ChEBI" id="CHEBI:29105"/>
    </cofactor>
    <cofactor evidence="9">
        <name>Co(2+)</name>
        <dbReference type="ChEBI" id="CHEBI:48828"/>
    </cofactor>
    <cofactor evidence="9">
        <name>Mn(2+)</name>
        <dbReference type="ChEBI" id="CHEBI:29035"/>
    </cofactor>
    <cofactor evidence="9">
        <name>Fe(2+)</name>
        <dbReference type="ChEBI" id="CHEBI:29033"/>
    </cofactor>
    <text evidence="9">Binds 2 divalent metal cations per subunit. Has a high-affinity and a low affinity metal-binding site. The true nature of the physiological cofactor is under debate. The enzyme is active with zinc, cobalt, manganese or divalent iron ions. Has high activity with zinc; zinc cofactor is transferred into the active site region by the ZNG1 zinc chaperone.</text>
</comment>
<feature type="binding site" evidence="9">
    <location>
        <position position="277"/>
    </location>
    <ligand>
        <name>Zn(2+)</name>
        <dbReference type="ChEBI" id="CHEBI:29105"/>
        <label>4</label>
        <note>catalytic</note>
    </ligand>
</feature>
<keyword evidence="7 9" id="KW-0378">Hydrolase</keyword>
<dbReference type="PRINTS" id="PR00599">
    <property type="entry name" value="MAPEPTIDASE"/>
</dbReference>
<comment type="catalytic activity">
    <reaction evidence="9 11">
        <text>Release of N-terminal amino acids, preferentially methionine, from peptides and arylamides.</text>
        <dbReference type="EC" id="3.4.11.18"/>
    </reaction>
</comment>
<sequence>MGELQRCQGAGCTKEAKLQCPTCLKQKISGSFFCSQACFKENWSTHKMVHQPTPVVEKTYIPKFPYTGTLRALYPLSPRRQVPPHIERPDYADHPQGISKSEKTAKANTSIKVLNKEEIEEMRTVCKLAREVLDIGAATIKPGVTTDEIDRVIHEAIVERNSYPSPLNYYEFPKSICTSVNEVICHGIPDRRELEEGDIINLDVSLYHKGFHADLNETYPVGTIDEESIKLIRTAKDCLDKAIECVRPGFLYRDLGAVIEKNAKANNCSVVRTYCGHGIHRLFHCAPNVPHYAKNKAVGTMKPGHCFTIEPMINLGTWHDRHWPDNWTAVTEDGKRSAQFEHTLLVTETGVEILTAGKNERQFVPDPNTKSSNTEFKNL</sequence>
<evidence type="ECO:0000313" key="16">
    <source>
        <dbReference type="Proteomes" id="UP000247702"/>
    </source>
</evidence>
<dbReference type="Proteomes" id="UP000615446">
    <property type="component" value="Unassembled WGS sequence"/>
</dbReference>
<evidence type="ECO:0000256" key="3">
    <source>
        <dbReference type="ARBA" id="ARBA00022490"/>
    </source>
</evidence>
<evidence type="ECO:0000256" key="8">
    <source>
        <dbReference type="ARBA" id="ARBA00022833"/>
    </source>
</evidence>
<feature type="binding site" evidence="9">
    <location>
        <position position="203"/>
    </location>
    <ligand>
        <name>Zn(2+)</name>
        <dbReference type="ChEBI" id="CHEBI:29105"/>
        <label>3</label>
    </ligand>
</feature>
<comment type="similarity">
    <text evidence="9 10">Belongs to the peptidase M24A family. Methionine aminopeptidase type 1 subfamily.</text>
</comment>
<dbReference type="NCBIfam" id="TIGR00500">
    <property type="entry name" value="met_pdase_I"/>
    <property type="match status" value="1"/>
</dbReference>
<feature type="binding site" evidence="9">
    <location>
        <position position="214"/>
    </location>
    <ligand>
        <name>Zn(2+)</name>
        <dbReference type="ChEBI" id="CHEBI:29105"/>
        <label>4</label>
        <note>catalytic</note>
    </ligand>
</feature>
<keyword evidence="6 10" id="KW-0863">Zinc-finger</keyword>
<dbReference type="InterPro" id="IPR001714">
    <property type="entry name" value="Pept_M24_MAP"/>
</dbReference>
<dbReference type="InterPro" id="IPR000994">
    <property type="entry name" value="Pept_M24"/>
</dbReference>
<dbReference type="Pfam" id="PF00557">
    <property type="entry name" value="Peptidase_M24"/>
    <property type="match status" value="1"/>
</dbReference>
<dbReference type="EC" id="3.4.11.18" evidence="11"/>
<evidence type="ECO:0000259" key="13">
    <source>
        <dbReference type="PROSITE" id="PS52013"/>
    </source>
</evidence>
<feature type="binding site" evidence="9">
    <location>
        <position position="341"/>
    </location>
    <ligand>
        <name>Zn(2+)</name>
        <dbReference type="ChEBI" id="CHEBI:29105"/>
        <label>4</label>
        <note>catalytic</note>
    </ligand>
</feature>
<dbReference type="InterPro" id="IPR036005">
    <property type="entry name" value="Creatinase/aminopeptidase-like"/>
</dbReference>
<dbReference type="STRING" id="94130.A0A2Z6QE31"/>
<keyword evidence="5 9" id="KW-0479">Metal-binding</keyword>
<evidence type="ECO:0000256" key="4">
    <source>
        <dbReference type="ARBA" id="ARBA00022670"/>
    </source>
</evidence>
<dbReference type="EMBL" id="BLAL01000054">
    <property type="protein sequence ID" value="GES81238.1"/>
    <property type="molecule type" value="Genomic_DNA"/>
</dbReference>
<dbReference type="PANTHER" id="PTHR43330:SF7">
    <property type="entry name" value="METHIONINE AMINOPEPTIDASE 1"/>
    <property type="match status" value="1"/>
</dbReference>
<dbReference type="SUPFAM" id="SSF55920">
    <property type="entry name" value="Creatinase/aminopeptidase"/>
    <property type="match status" value="1"/>
</dbReference>
<evidence type="ECO:0000256" key="10">
    <source>
        <dbReference type="PROSITE-ProRule" id="PRU01357"/>
    </source>
</evidence>
<keyword evidence="3 9" id="KW-0963">Cytoplasm</keyword>
<feature type="compositionally biased region" description="Polar residues" evidence="12">
    <location>
        <begin position="368"/>
        <end position="379"/>
    </location>
</feature>
<feature type="binding site" evidence="9">
    <location>
        <position position="341"/>
    </location>
    <ligand>
        <name>Zn(2+)</name>
        <dbReference type="ChEBI" id="CHEBI:29105"/>
        <label>3</label>
    </ligand>
</feature>
<evidence type="ECO:0000256" key="12">
    <source>
        <dbReference type="SAM" id="MobiDB-lite"/>
    </source>
</evidence>
<dbReference type="Gene3D" id="3.90.230.10">
    <property type="entry name" value="Creatinase/methionine aminopeptidase superfamily"/>
    <property type="match status" value="1"/>
</dbReference>
<dbReference type="GO" id="GO:0008270">
    <property type="term" value="F:zinc ion binding"/>
    <property type="evidence" value="ECO:0007669"/>
    <property type="project" value="UniProtKB-KW"/>
</dbReference>
<feature type="region of interest" description="Disordered" evidence="12">
    <location>
        <begin position="86"/>
        <end position="105"/>
    </location>
</feature>
<dbReference type="PANTHER" id="PTHR43330">
    <property type="entry name" value="METHIONINE AMINOPEPTIDASE"/>
    <property type="match status" value="1"/>
</dbReference>
<accession>A0A2Z6QE31</accession>
<evidence type="ECO:0000256" key="2">
    <source>
        <dbReference type="ARBA" id="ARBA00022438"/>
    </source>
</evidence>
<dbReference type="OrthoDB" id="3209743at2759"/>
<keyword evidence="2 9" id="KW-0031">Aminopeptidase</keyword>
<comment type="function">
    <text evidence="9 11">Cotranslationally removes the N-terminal methionine from nascent proteins. The N-terminal methionine is often cleaved when the second residue in the primary sequence is small and uncharged (Met-Ala-, Cys, Gly, Pro, Ser, Thr, or Val).</text>
</comment>